<keyword evidence="3" id="KW-0718">Serine biosynthesis</keyword>
<accession>A0A6N9Q105</accession>
<dbReference type="GO" id="GO:0036424">
    <property type="term" value="F:L-phosphoserine phosphatase activity"/>
    <property type="evidence" value="ECO:0007669"/>
    <property type="project" value="UniProtKB-UniRule"/>
</dbReference>
<comment type="pathway">
    <text evidence="3">Amino-acid biosynthesis; L-serine biosynthesis; L-serine from 3-phospho-D-glycerate: step 3/3.</text>
</comment>
<dbReference type="NCBIfam" id="TIGR01509">
    <property type="entry name" value="HAD-SF-IA-v3"/>
    <property type="match status" value="1"/>
</dbReference>
<keyword evidence="3" id="KW-0170">Cobalt</keyword>
<protein>
    <recommendedName>
        <fullName evidence="3">Phosphoserine phosphatase</fullName>
        <shortName evidence="3">PSP</shortName>
        <ecNumber evidence="3">3.1.3.3</ecNumber>
    </recommendedName>
</protein>
<dbReference type="SFLD" id="SFLDS00003">
    <property type="entry name" value="Haloacid_Dehalogenase"/>
    <property type="match status" value="1"/>
</dbReference>
<gene>
    <name evidence="4" type="ORF">ERL59_02450</name>
</gene>
<evidence type="ECO:0000313" key="4">
    <source>
        <dbReference type="EMBL" id="NBI27820.1"/>
    </source>
</evidence>
<comment type="cofactor">
    <cofactor evidence="3">
        <name>Mg(2+)</name>
        <dbReference type="ChEBI" id="CHEBI:18420"/>
    </cofactor>
    <cofactor evidence="3">
        <name>Co(2+)</name>
        <dbReference type="ChEBI" id="CHEBI:48828"/>
    </cofactor>
</comment>
<dbReference type="Pfam" id="PF00702">
    <property type="entry name" value="Hydrolase"/>
    <property type="match status" value="1"/>
</dbReference>
<keyword evidence="5" id="KW-1185">Reference proteome</keyword>
<keyword evidence="1 3" id="KW-0378">Hydrolase</keyword>
<dbReference type="Gene3D" id="1.20.120.710">
    <property type="entry name" value="Haloacid dehalogenase hydrolase-like domain"/>
    <property type="match status" value="1"/>
</dbReference>
<dbReference type="NCBIfam" id="TIGR01549">
    <property type="entry name" value="HAD-SF-IA-v1"/>
    <property type="match status" value="1"/>
</dbReference>
<dbReference type="InterPro" id="IPR006439">
    <property type="entry name" value="HAD-SF_hydro_IA"/>
</dbReference>
<dbReference type="InterPro" id="IPR044266">
    <property type="entry name" value="PSP_YsaA"/>
</dbReference>
<dbReference type="AlphaFoldDB" id="A0A6N9Q105"/>
<evidence type="ECO:0000256" key="2">
    <source>
        <dbReference type="ARBA" id="ARBA00022842"/>
    </source>
</evidence>
<dbReference type="InterPro" id="IPR023214">
    <property type="entry name" value="HAD_sf"/>
</dbReference>
<dbReference type="SFLD" id="SFLDG01129">
    <property type="entry name" value="C1.5:_HAD__Beta-PGM__Phosphata"/>
    <property type="match status" value="1"/>
</dbReference>
<organism evidence="4 5">
    <name type="scientific">Chengkuizengella marina</name>
    <dbReference type="NCBI Taxonomy" id="2507566"/>
    <lineage>
        <taxon>Bacteria</taxon>
        <taxon>Bacillati</taxon>
        <taxon>Bacillota</taxon>
        <taxon>Bacilli</taxon>
        <taxon>Bacillales</taxon>
        <taxon>Paenibacillaceae</taxon>
        <taxon>Chengkuizengella</taxon>
    </lineage>
</organism>
<dbReference type="SFLD" id="SFLDG01135">
    <property type="entry name" value="C1.5.6:_HAD__Beta-PGM__Phospha"/>
    <property type="match status" value="1"/>
</dbReference>
<keyword evidence="2 3" id="KW-0460">Magnesium</keyword>
<sequence length="268" mass="30873">MSIKAVIFDLDDTLLWDERCVKEAFEVTCESVKKHYNIDPEELEKAVRQEARSLYETFETFDFTKNIGINPFEALWGNFNDENEHFSRLKKMAPQYRKEAWTRGLKVLGIDDLELGQKLGELFPMERRTRSYVYDEIYPTLEKLKQKYKLMLLTNGSPDIQNEKLAALPKLTPYMDQVMISGSFGQGKPSPAIFEQAMNLLEIEPHEGIMVGDNLNTDIKGALSIGMKCVWVNRNNMEPSVEIKPDFEIKELNELHGIIQTININVSS</sequence>
<proteinExistence type="inferred from homology"/>
<comment type="caution">
    <text evidence="4">The sequence shown here is derived from an EMBL/GenBank/DDBJ whole genome shotgun (WGS) entry which is preliminary data.</text>
</comment>
<dbReference type="InterPro" id="IPR036412">
    <property type="entry name" value="HAD-like_sf"/>
</dbReference>
<comment type="function">
    <text evidence="3">Catalyzes the last step of the phosphorylated serine biosynthetic pathway, i.e. dephosphorylation of O-phospho-L-serine to form L-serine.</text>
</comment>
<evidence type="ECO:0000256" key="1">
    <source>
        <dbReference type="ARBA" id="ARBA00022801"/>
    </source>
</evidence>
<dbReference type="RefSeq" id="WP_160644156.1">
    <property type="nucleotide sequence ID" value="NZ_SIJB01000007.1"/>
</dbReference>
<comment type="catalytic activity">
    <reaction evidence="3">
        <text>O-phospho-D-serine + H2O = D-serine + phosphate</text>
        <dbReference type="Rhea" id="RHEA:24873"/>
        <dbReference type="ChEBI" id="CHEBI:15377"/>
        <dbReference type="ChEBI" id="CHEBI:35247"/>
        <dbReference type="ChEBI" id="CHEBI:43474"/>
        <dbReference type="ChEBI" id="CHEBI:58680"/>
        <dbReference type="EC" id="3.1.3.3"/>
    </reaction>
</comment>
<dbReference type="SUPFAM" id="SSF56784">
    <property type="entry name" value="HAD-like"/>
    <property type="match status" value="1"/>
</dbReference>
<dbReference type="InterPro" id="IPR051400">
    <property type="entry name" value="HAD-like_hydrolase"/>
</dbReference>
<dbReference type="PANTHER" id="PTHR46470:SF3">
    <property type="entry name" value="N-ACYLNEURAMINATE-9-PHOSPHATASE"/>
    <property type="match status" value="1"/>
</dbReference>
<evidence type="ECO:0000256" key="3">
    <source>
        <dbReference type="HAMAP-Rule" id="MF_02240"/>
    </source>
</evidence>
<evidence type="ECO:0000313" key="5">
    <source>
        <dbReference type="Proteomes" id="UP000448943"/>
    </source>
</evidence>
<comment type="catalytic activity">
    <reaction evidence="3">
        <text>O-phospho-L-serine + H2O = L-serine + phosphate</text>
        <dbReference type="Rhea" id="RHEA:21208"/>
        <dbReference type="ChEBI" id="CHEBI:15377"/>
        <dbReference type="ChEBI" id="CHEBI:33384"/>
        <dbReference type="ChEBI" id="CHEBI:43474"/>
        <dbReference type="ChEBI" id="CHEBI:57524"/>
        <dbReference type="EC" id="3.1.3.3"/>
    </reaction>
</comment>
<dbReference type="EC" id="3.1.3.3" evidence="3"/>
<dbReference type="GO" id="GO:0006564">
    <property type="term" value="P:L-serine biosynthetic process"/>
    <property type="evidence" value="ECO:0007669"/>
    <property type="project" value="UniProtKB-UniRule"/>
</dbReference>
<name>A0A6N9Q105_9BACL</name>
<dbReference type="PANTHER" id="PTHR46470">
    <property type="entry name" value="N-ACYLNEURAMINATE-9-PHOSPHATASE"/>
    <property type="match status" value="1"/>
</dbReference>
<dbReference type="HAMAP" id="MF_02240">
    <property type="entry name" value="PSP"/>
    <property type="match status" value="1"/>
</dbReference>
<keyword evidence="3" id="KW-0028">Amino-acid biosynthesis</keyword>
<dbReference type="Gene3D" id="3.40.50.1000">
    <property type="entry name" value="HAD superfamily/HAD-like"/>
    <property type="match status" value="1"/>
</dbReference>
<comment type="similarity">
    <text evidence="3">Belongs to the HAD-like hydrolase superfamily.</text>
</comment>
<reference evidence="4 5" key="1">
    <citation type="submission" date="2019-01" db="EMBL/GenBank/DDBJ databases">
        <title>Chengkuizengella sp. nov., isolated from deep-sea sediment of East Pacific Ocean.</title>
        <authorList>
            <person name="Yang J."/>
            <person name="Lai Q."/>
            <person name="Shao Z."/>
        </authorList>
    </citation>
    <scope>NUCLEOTIDE SEQUENCE [LARGE SCALE GENOMIC DNA]</scope>
    <source>
        <strain evidence="4 5">YPA3-1-1</strain>
    </source>
</reference>
<dbReference type="Proteomes" id="UP000448943">
    <property type="component" value="Unassembled WGS sequence"/>
</dbReference>
<dbReference type="EMBL" id="SIJB01000007">
    <property type="protein sequence ID" value="NBI27820.1"/>
    <property type="molecule type" value="Genomic_DNA"/>
</dbReference>
<dbReference type="OrthoDB" id="9809962at2"/>